<dbReference type="InterPro" id="IPR002347">
    <property type="entry name" value="SDR_fam"/>
</dbReference>
<feature type="domain" description="Ketoreductase" evidence="2">
    <location>
        <begin position="2"/>
        <end position="181"/>
    </location>
</feature>
<gene>
    <name evidence="3" type="ORF">AB0A88_30420</name>
</gene>
<evidence type="ECO:0000313" key="3">
    <source>
        <dbReference type="EMBL" id="MEU7074412.1"/>
    </source>
</evidence>
<dbReference type="EMBL" id="JBEZAE010000026">
    <property type="protein sequence ID" value="MEU7074412.1"/>
    <property type="molecule type" value="Genomic_DNA"/>
</dbReference>
<dbReference type="PRINTS" id="PR00081">
    <property type="entry name" value="GDHRDH"/>
</dbReference>
<evidence type="ECO:0000259" key="2">
    <source>
        <dbReference type="SMART" id="SM00822"/>
    </source>
</evidence>
<dbReference type="RefSeq" id="WP_358477684.1">
    <property type="nucleotide sequence ID" value="NZ_JBEZAE010000026.1"/>
</dbReference>
<comment type="similarity">
    <text evidence="1">Belongs to the short-chain dehydrogenases/reductases (SDR) family.</text>
</comment>
<name>A0ABV3CI07_9ACTN</name>
<dbReference type="PANTHER" id="PTHR42760">
    <property type="entry name" value="SHORT-CHAIN DEHYDROGENASES/REDUCTASES FAMILY MEMBER"/>
    <property type="match status" value="1"/>
</dbReference>
<dbReference type="CDD" id="cd05233">
    <property type="entry name" value="SDR_c"/>
    <property type="match status" value="1"/>
</dbReference>
<protein>
    <submittedName>
        <fullName evidence="3">SDR family oxidoreductase</fullName>
        <ecNumber evidence="3">1.-.-.-</ecNumber>
    </submittedName>
</protein>
<keyword evidence="3" id="KW-0560">Oxidoreductase</keyword>
<dbReference type="SUPFAM" id="SSF51735">
    <property type="entry name" value="NAD(P)-binding Rossmann-fold domains"/>
    <property type="match status" value="1"/>
</dbReference>
<dbReference type="Pfam" id="PF13561">
    <property type="entry name" value="adh_short_C2"/>
    <property type="match status" value="1"/>
</dbReference>
<comment type="caution">
    <text evidence="3">The sequence shown here is derived from an EMBL/GenBank/DDBJ whole genome shotgun (WGS) entry which is preliminary data.</text>
</comment>
<dbReference type="PROSITE" id="PS00061">
    <property type="entry name" value="ADH_SHORT"/>
    <property type="match status" value="1"/>
</dbReference>
<evidence type="ECO:0000313" key="4">
    <source>
        <dbReference type="Proteomes" id="UP001551329"/>
    </source>
</evidence>
<dbReference type="SMART" id="SM00822">
    <property type="entry name" value="PKS_KR"/>
    <property type="match status" value="1"/>
</dbReference>
<evidence type="ECO:0000256" key="1">
    <source>
        <dbReference type="ARBA" id="ARBA00006484"/>
    </source>
</evidence>
<dbReference type="EC" id="1.-.-.-" evidence="3"/>
<dbReference type="Gene3D" id="3.40.50.720">
    <property type="entry name" value="NAD(P)-binding Rossmann-like Domain"/>
    <property type="match status" value="1"/>
</dbReference>
<dbReference type="PRINTS" id="PR00080">
    <property type="entry name" value="SDRFAMILY"/>
</dbReference>
<reference evidence="3 4" key="1">
    <citation type="submission" date="2024-06" db="EMBL/GenBank/DDBJ databases">
        <title>The Natural Products Discovery Center: Release of the First 8490 Sequenced Strains for Exploring Actinobacteria Biosynthetic Diversity.</title>
        <authorList>
            <person name="Kalkreuter E."/>
            <person name="Kautsar S.A."/>
            <person name="Yang D."/>
            <person name="Bader C.D."/>
            <person name="Teijaro C.N."/>
            <person name="Fluegel L."/>
            <person name="Davis C.M."/>
            <person name="Simpson J.R."/>
            <person name="Lauterbach L."/>
            <person name="Steele A.D."/>
            <person name="Gui C."/>
            <person name="Meng S."/>
            <person name="Li G."/>
            <person name="Viehrig K."/>
            <person name="Ye F."/>
            <person name="Su P."/>
            <person name="Kiefer A.F."/>
            <person name="Nichols A."/>
            <person name="Cepeda A.J."/>
            <person name="Yan W."/>
            <person name="Fan B."/>
            <person name="Jiang Y."/>
            <person name="Adhikari A."/>
            <person name="Zheng C.-J."/>
            <person name="Schuster L."/>
            <person name="Cowan T.M."/>
            <person name="Smanski M.J."/>
            <person name="Chevrette M.G."/>
            <person name="De Carvalho L.P.S."/>
            <person name="Shen B."/>
        </authorList>
    </citation>
    <scope>NUCLEOTIDE SEQUENCE [LARGE SCALE GENOMIC DNA]</scope>
    <source>
        <strain evidence="3 4">NPDC045974</strain>
    </source>
</reference>
<dbReference type="PANTHER" id="PTHR42760:SF78">
    <property type="entry name" value="3-OXOACYL-[ACYL-CARRIER-PROTEIN] REDUCTASE [NADH]"/>
    <property type="match status" value="1"/>
</dbReference>
<organism evidence="3 4">
    <name type="scientific">Streptomyces narbonensis</name>
    <dbReference type="NCBI Taxonomy" id="67333"/>
    <lineage>
        <taxon>Bacteria</taxon>
        <taxon>Bacillati</taxon>
        <taxon>Actinomycetota</taxon>
        <taxon>Actinomycetes</taxon>
        <taxon>Kitasatosporales</taxon>
        <taxon>Streptomycetaceae</taxon>
        <taxon>Streptomyces</taxon>
    </lineage>
</organism>
<dbReference type="InterPro" id="IPR020904">
    <property type="entry name" value="Sc_DH/Rdtase_CS"/>
</dbReference>
<dbReference type="InterPro" id="IPR057326">
    <property type="entry name" value="KR_dom"/>
</dbReference>
<dbReference type="InterPro" id="IPR036291">
    <property type="entry name" value="NAD(P)-bd_dom_sf"/>
</dbReference>
<dbReference type="GO" id="GO:0016491">
    <property type="term" value="F:oxidoreductase activity"/>
    <property type="evidence" value="ECO:0007669"/>
    <property type="project" value="UniProtKB-KW"/>
</dbReference>
<proteinExistence type="inferred from homology"/>
<accession>A0ABV3CI07</accession>
<dbReference type="Proteomes" id="UP001551329">
    <property type="component" value="Unassembled WGS sequence"/>
</dbReference>
<sequence>MTRVVVTGGGTGIGRAAARLFARDGAEIVLVGRRADVLKETAAALEPARVLTVAADLADTAGALRVLDALPEGPVDVLVNNAGGVDRDKQPGLAGYAESFRRTLDANLVSAAVLTEALWPRLTRPGARVINVGSVAARRGGADGYTAAKAGMIGWSQGLARKGGPEGILVNTVAPGYVQDTEFFTTSGRSARHDALVTETLLGRAGVPDDIGAVIHFLASPEAGWITGQVFDVNGGSVLGR</sequence>
<keyword evidence="4" id="KW-1185">Reference proteome</keyword>